<feature type="compositionally biased region" description="Polar residues" evidence="1">
    <location>
        <begin position="319"/>
        <end position="328"/>
    </location>
</feature>
<dbReference type="EMBL" id="CDMZ01002693">
    <property type="protein sequence ID" value="CEM43469.1"/>
    <property type="molecule type" value="Genomic_DNA"/>
</dbReference>
<evidence type="ECO:0000256" key="1">
    <source>
        <dbReference type="SAM" id="MobiDB-lite"/>
    </source>
</evidence>
<feature type="compositionally biased region" description="Polar residues" evidence="1">
    <location>
        <begin position="302"/>
        <end position="312"/>
    </location>
</feature>
<name>A0A0G4HHN9_9ALVE</name>
<feature type="region of interest" description="Disordered" evidence="1">
    <location>
        <begin position="302"/>
        <end position="355"/>
    </location>
</feature>
<sequence>MECEEELDPGRVTHRIAKEKYRKRLCIECGLHPIAPGERREDRLKDDDRIPSFVCALCLDEERLVECGKCLKEFCPVTPSQTVAEVHKKWRCFHCLTWGPRSAPKSVENHNRCGTCRRCGCGCGVCKICQRCHKEQRREKKYAQKLRDKIKAVIKQVQREDLEQQLRRKQKFQELKAAKERFREACEMAHQLAAEKAKALHDEIRQAQKRKDEEEEREEEEEEVGMVMDEALLALVKDEVEEKARTQKAKQEAEQATEEVRQLQEEADMLEAELDLDDALDDEEEENECANSVLHLTIPPTATTTSSMSNSGACLDLTMRSSDGSTRSCDGEGDRSEANSERGTEKGRDVCMVQC</sequence>
<dbReference type="PhylomeDB" id="A0A0G4HHN9"/>
<protein>
    <submittedName>
        <fullName evidence="2">Uncharacterized protein</fullName>
    </submittedName>
</protein>
<reference evidence="2" key="1">
    <citation type="submission" date="2014-11" db="EMBL/GenBank/DDBJ databases">
        <authorList>
            <person name="Otto D Thomas"/>
            <person name="Naeem Raeece"/>
        </authorList>
    </citation>
    <scope>NUCLEOTIDE SEQUENCE</scope>
</reference>
<dbReference type="AlphaFoldDB" id="A0A0G4HHN9"/>
<gene>
    <name evidence="2" type="ORF">Cvel_6845</name>
</gene>
<evidence type="ECO:0000313" key="2">
    <source>
        <dbReference type="EMBL" id="CEM43469.1"/>
    </source>
</evidence>
<feature type="compositionally biased region" description="Basic and acidic residues" evidence="1">
    <location>
        <begin position="329"/>
        <end position="349"/>
    </location>
</feature>
<accession>A0A0G4HHN9</accession>
<proteinExistence type="predicted"/>
<feature type="region of interest" description="Disordered" evidence="1">
    <location>
        <begin position="204"/>
        <end position="224"/>
    </location>
</feature>
<dbReference type="VEuPathDB" id="CryptoDB:Cvel_6845"/>
<organism evidence="2">
    <name type="scientific">Chromera velia CCMP2878</name>
    <dbReference type="NCBI Taxonomy" id="1169474"/>
    <lineage>
        <taxon>Eukaryota</taxon>
        <taxon>Sar</taxon>
        <taxon>Alveolata</taxon>
        <taxon>Colpodellida</taxon>
        <taxon>Chromeraceae</taxon>
        <taxon>Chromera</taxon>
    </lineage>
</organism>
<feature type="compositionally biased region" description="Acidic residues" evidence="1">
    <location>
        <begin position="213"/>
        <end position="224"/>
    </location>
</feature>